<keyword evidence="3" id="KW-1185">Reference proteome</keyword>
<dbReference type="InterPro" id="IPR010430">
    <property type="entry name" value="DUF1028"/>
</dbReference>
<dbReference type="Pfam" id="PF06267">
    <property type="entry name" value="DUF1028"/>
    <property type="match status" value="1"/>
</dbReference>
<evidence type="ECO:0000313" key="2">
    <source>
        <dbReference type="EMBL" id="GAA5227595.1"/>
    </source>
</evidence>
<organism evidence="2 3">
    <name type="scientific">Paeniglutamicibacter antarcticus</name>
    <dbReference type="NCBI Taxonomy" id="494023"/>
    <lineage>
        <taxon>Bacteria</taxon>
        <taxon>Bacillati</taxon>
        <taxon>Actinomycetota</taxon>
        <taxon>Actinomycetes</taxon>
        <taxon>Micrococcales</taxon>
        <taxon>Micrococcaceae</taxon>
        <taxon>Paeniglutamicibacter</taxon>
    </lineage>
</organism>
<dbReference type="SUPFAM" id="SSF56235">
    <property type="entry name" value="N-terminal nucleophile aminohydrolases (Ntn hydrolases)"/>
    <property type="match status" value="1"/>
</dbReference>
<accession>A0ABP9TN53</accession>
<protein>
    <submittedName>
        <fullName evidence="2">DUF1028 domain-containing protein</fullName>
    </submittedName>
</protein>
<dbReference type="RefSeq" id="WP_210099280.1">
    <property type="nucleotide sequence ID" value="NZ_BAABLK010000030.1"/>
</dbReference>
<dbReference type="PANTHER" id="PTHR39328">
    <property type="entry name" value="BLL2871 PROTEIN"/>
    <property type="match status" value="1"/>
</dbReference>
<feature type="region of interest" description="Disordered" evidence="1">
    <location>
        <begin position="211"/>
        <end position="234"/>
    </location>
</feature>
<name>A0ABP9TN53_9MICC</name>
<dbReference type="Gene3D" id="3.60.20.10">
    <property type="entry name" value="Glutamine Phosphoribosylpyrophosphate, subunit 1, domain 1"/>
    <property type="match status" value="1"/>
</dbReference>
<reference evidence="3" key="1">
    <citation type="journal article" date="2019" name="Int. J. Syst. Evol. Microbiol.">
        <title>The Global Catalogue of Microorganisms (GCM) 10K type strain sequencing project: providing services to taxonomists for standard genome sequencing and annotation.</title>
        <authorList>
            <consortium name="The Broad Institute Genomics Platform"/>
            <consortium name="The Broad Institute Genome Sequencing Center for Infectious Disease"/>
            <person name="Wu L."/>
            <person name="Ma J."/>
        </authorList>
    </citation>
    <scope>NUCLEOTIDE SEQUENCE [LARGE SCALE GENOMIC DNA]</scope>
    <source>
        <strain evidence="3">JCM 18952</strain>
    </source>
</reference>
<dbReference type="PANTHER" id="PTHR39328:SF1">
    <property type="entry name" value="BLL2871 PROTEIN"/>
    <property type="match status" value="1"/>
</dbReference>
<evidence type="ECO:0000313" key="3">
    <source>
        <dbReference type="Proteomes" id="UP001501257"/>
    </source>
</evidence>
<dbReference type="InterPro" id="IPR029055">
    <property type="entry name" value="Ntn_hydrolases_N"/>
</dbReference>
<sequence>MTFSIVARCPKTGHFGVGIASAVPSVGSVCYQGSGNAGVVVTQSWVNPYWAIDGVQLLSNNLTASEVLEQLSKADPRTNLRQAAIVDAQGEVAVHTGADCTEVSGHLTAQGVSVQGNMLANKQVLPAMLKAYLSSAQDNFQTSLLSALTAAQAMGGDKRGKQSAALAIYSTEEYPLLDLRVDDHLEPLRELARLLDLARTQILPYSSIMSTRTMPQGRRDEDIERMLATPPSER</sequence>
<dbReference type="EMBL" id="BAABLK010000030">
    <property type="protein sequence ID" value="GAA5227595.1"/>
    <property type="molecule type" value="Genomic_DNA"/>
</dbReference>
<gene>
    <name evidence="2" type="ORF">GCM10025778_21280</name>
</gene>
<dbReference type="Proteomes" id="UP001501257">
    <property type="component" value="Unassembled WGS sequence"/>
</dbReference>
<proteinExistence type="predicted"/>
<evidence type="ECO:0000256" key="1">
    <source>
        <dbReference type="SAM" id="MobiDB-lite"/>
    </source>
</evidence>
<comment type="caution">
    <text evidence="2">The sequence shown here is derived from an EMBL/GenBank/DDBJ whole genome shotgun (WGS) entry which is preliminary data.</text>
</comment>